<accession>A0A9W9CSJ8</accession>
<name>A0A9W9CSJ8_9PEZI</name>
<comment type="caution">
    <text evidence="2">The sequence shown here is derived from an EMBL/GenBank/DDBJ whole genome shotgun (WGS) entry which is preliminary data.</text>
</comment>
<gene>
    <name evidence="2" type="ORF">N0V93_010278</name>
</gene>
<evidence type="ECO:0000313" key="3">
    <source>
        <dbReference type="Proteomes" id="UP001140453"/>
    </source>
</evidence>
<dbReference type="EMBL" id="JAPEVB010000008">
    <property type="protein sequence ID" value="KAJ4385217.1"/>
    <property type="molecule type" value="Genomic_DNA"/>
</dbReference>
<sequence>MKMGLLNGHDQTGRKDLGTSLLDASREELDLAEAEAQALEDESCKMDDEEATVHHELEMLDRDR</sequence>
<feature type="region of interest" description="Disordered" evidence="1">
    <location>
        <begin position="1"/>
        <end position="21"/>
    </location>
</feature>
<evidence type="ECO:0000313" key="2">
    <source>
        <dbReference type="EMBL" id="KAJ4385217.1"/>
    </source>
</evidence>
<evidence type="ECO:0000256" key="1">
    <source>
        <dbReference type="SAM" id="MobiDB-lite"/>
    </source>
</evidence>
<proteinExistence type="predicted"/>
<dbReference type="Proteomes" id="UP001140453">
    <property type="component" value="Unassembled WGS sequence"/>
</dbReference>
<dbReference type="AlphaFoldDB" id="A0A9W9CSJ8"/>
<protein>
    <submittedName>
        <fullName evidence="2">Uncharacterized protein</fullName>
    </submittedName>
</protein>
<reference evidence="2" key="1">
    <citation type="submission" date="2022-10" db="EMBL/GenBank/DDBJ databases">
        <title>Tapping the CABI collections for fungal endophytes: first genome assemblies for Collariella, Neodidymelliopsis, Ascochyta clinopodiicola, Didymella pomorum, Didymosphaeria variabile, Neocosmospora piperis and Neocucurbitaria cava.</title>
        <authorList>
            <person name="Hill R."/>
        </authorList>
    </citation>
    <scope>NUCLEOTIDE SEQUENCE</scope>
    <source>
        <strain evidence="2">IMI 355082</strain>
    </source>
</reference>
<organism evidence="2 3">
    <name type="scientific">Gnomoniopsis smithogilvyi</name>
    <dbReference type="NCBI Taxonomy" id="1191159"/>
    <lineage>
        <taxon>Eukaryota</taxon>
        <taxon>Fungi</taxon>
        <taxon>Dikarya</taxon>
        <taxon>Ascomycota</taxon>
        <taxon>Pezizomycotina</taxon>
        <taxon>Sordariomycetes</taxon>
        <taxon>Sordariomycetidae</taxon>
        <taxon>Diaporthales</taxon>
        <taxon>Gnomoniaceae</taxon>
        <taxon>Gnomoniopsis</taxon>
    </lineage>
</organism>
<keyword evidence="3" id="KW-1185">Reference proteome</keyword>